<dbReference type="Proteomes" id="UP000291097">
    <property type="component" value="Unassembled WGS sequence"/>
</dbReference>
<reference evidence="2 3" key="1">
    <citation type="submission" date="2019-02" db="EMBL/GenBank/DDBJ databases">
        <title>Genomic Encyclopedia of Archaeal and Bacterial Type Strains, Phase II (KMG-II): from individual species to whole genera.</title>
        <authorList>
            <person name="Goeker M."/>
        </authorList>
    </citation>
    <scope>NUCLEOTIDE SEQUENCE [LARGE SCALE GENOMIC DNA]</scope>
    <source>
        <strain evidence="2 3">DSM 18328</strain>
    </source>
</reference>
<proteinExistence type="predicted"/>
<evidence type="ECO:0000313" key="3">
    <source>
        <dbReference type="Proteomes" id="UP000291097"/>
    </source>
</evidence>
<name>A0A482Y1R4_9EURY</name>
<evidence type="ECO:0000256" key="1">
    <source>
        <dbReference type="SAM" id="MobiDB-lite"/>
    </source>
</evidence>
<sequence length="69" mass="7579">MRCPNQHRAAIRPKRAASFKPFLVSGPDCGSVSSATVVENARRDVARDSAGGTKRWNAKAREGRNRKRA</sequence>
<protein>
    <submittedName>
        <fullName evidence="2">Uncharacterized protein</fullName>
    </submittedName>
</protein>
<feature type="region of interest" description="Disordered" evidence="1">
    <location>
        <begin position="46"/>
        <end position="69"/>
    </location>
</feature>
<accession>A0A482Y1R4</accession>
<organism evidence="2 3">
    <name type="scientific">Natrinema hispanicum</name>
    <dbReference type="NCBI Taxonomy" id="392421"/>
    <lineage>
        <taxon>Archaea</taxon>
        <taxon>Methanobacteriati</taxon>
        <taxon>Methanobacteriota</taxon>
        <taxon>Stenosarchaea group</taxon>
        <taxon>Halobacteria</taxon>
        <taxon>Halobacteriales</taxon>
        <taxon>Natrialbaceae</taxon>
        <taxon>Natrinema</taxon>
    </lineage>
</organism>
<dbReference type="EMBL" id="SHMP01000010">
    <property type="protein sequence ID" value="RZV05253.1"/>
    <property type="molecule type" value="Genomic_DNA"/>
</dbReference>
<gene>
    <name evidence="2" type="ORF">BDK88_4278</name>
</gene>
<dbReference type="AlphaFoldDB" id="A0A482Y1R4"/>
<comment type="caution">
    <text evidence="2">The sequence shown here is derived from an EMBL/GenBank/DDBJ whole genome shotgun (WGS) entry which is preliminary data.</text>
</comment>
<evidence type="ECO:0000313" key="2">
    <source>
        <dbReference type="EMBL" id="RZV05253.1"/>
    </source>
</evidence>